<keyword evidence="17" id="KW-1185">Reference proteome</keyword>
<dbReference type="SUPFAM" id="SSF55604">
    <property type="entry name" value="Glucose permease domain IIB"/>
    <property type="match status" value="1"/>
</dbReference>
<dbReference type="PANTHER" id="PTHR30175">
    <property type="entry name" value="PHOSPHOTRANSFERASE SYSTEM TRANSPORT PROTEIN"/>
    <property type="match status" value="1"/>
</dbReference>
<accession>A0ABT1E668</accession>
<dbReference type="PROSITE" id="PS51103">
    <property type="entry name" value="PTS_EIIC_TYPE_1"/>
    <property type="match status" value="1"/>
</dbReference>
<dbReference type="Pfam" id="PF00367">
    <property type="entry name" value="PTS_EIIB"/>
    <property type="match status" value="1"/>
</dbReference>
<keyword evidence="7 12" id="KW-0812">Transmembrane</keyword>
<dbReference type="InterPro" id="IPR001996">
    <property type="entry name" value="PTS_IIB_1"/>
</dbReference>
<feature type="transmembrane region" description="Helical" evidence="12">
    <location>
        <begin position="440"/>
        <end position="462"/>
    </location>
</feature>
<dbReference type="InterPro" id="IPR018113">
    <property type="entry name" value="PTrfase_EIIB_Cys"/>
</dbReference>
<feature type="domain" description="PTS EIIA type-1" evidence="13">
    <location>
        <begin position="499"/>
        <end position="603"/>
    </location>
</feature>
<evidence type="ECO:0000256" key="7">
    <source>
        <dbReference type="ARBA" id="ARBA00022692"/>
    </source>
</evidence>
<evidence type="ECO:0000259" key="15">
    <source>
        <dbReference type="PROSITE" id="PS51103"/>
    </source>
</evidence>
<dbReference type="SUPFAM" id="SSF51261">
    <property type="entry name" value="Duplicated hybrid motif"/>
    <property type="match status" value="1"/>
</dbReference>
<proteinExistence type="predicted"/>
<feature type="transmembrane region" description="Helical" evidence="12">
    <location>
        <begin position="256"/>
        <end position="274"/>
    </location>
</feature>
<feature type="transmembrane region" description="Helical" evidence="12">
    <location>
        <begin position="172"/>
        <end position="192"/>
    </location>
</feature>
<keyword evidence="8" id="KW-0418">Kinase</keyword>
<feature type="transmembrane region" description="Helical" evidence="12">
    <location>
        <begin position="394"/>
        <end position="413"/>
    </location>
</feature>
<gene>
    <name evidence="16" type="ORF">NK125_02080</name>
</gene>
<evidence type="ECO:0000256" key="6">
    <source>
        <dbReference type="ARBA" id="ARBA00022683"/>
    </source>
</evidence>
<keyword evidence="5 16" id="KW-0808">Transferase</keyword>
<keyword evidence="3" id="KW-1003">Cell membrane</keyword>
<dbReference type="EC" id="2.7.1.-" evidence="16"/>
<dbReference type="RefSeq" id="WP_262064983.1">
    <property type="nucleotide sequence ID" value="NZ_JAMXOD010000002.1"/>
</dbReference>
<feature type="active site" description="Phosphocysteine intermediate; for EIIB activity" evidence="11">
    <location>
        <position position="27"/>
    </location>
</feature>
<evidence type="ECO:0000256" key="11">
    <source>
        <dbReference type="PROSITE-ProRule" id="PRU00421"/>
    </source>
</evidence>
<evidence type="ECO:0000259" key="13">
    <source>
        <dbReference type="PROSITE" id="PS51093"/>
    </source>
</evidence>
<dbReference type="InterPro" id="IPR050558">
    <property type="entry name" value="PTS_Sugar-Specific_Components"/>
</dbReference>
<dbReference type="Proteomes" id="UP001523566">
    <property type="component" value="Unassembled WGS sequence"/>
</dbReference>
<dbReference type="InterPro" id="IPR011055">
    <property type="entry name" value="Dup_hybrid_motif"/>
</dbReference>
<evidence type="ECO:0000256" key="1">
    <source>
        <dbReference type="ARBA" id="ARBA00004651"/>
    </source>
</evidence>
<evidence type="ECO:0000256" key="5">
    <source>
        <dbReference type="ARBA" id="ARBA00022679"/>
    </source>
</evidence>
<dbReference type="NCBIfam" id="TIGR01995">
    <property type="entry name" value="PTS-II-ABC-beta"/>
    <property type="match status" value="1"/>
</dbReference>
<feature type="domain" description="PTS EIIB type-1" evidence="14">
    <location>
        <begin position="5"/>
        <end position="87"/>
    </location>
</feature>
<keyword evidence="10 12" id="KW-0472">Membrane</keyword>
<dbReference type="Gene3D" id="2.70.70.10">
    <property type="entry name" value="Glucose Permease (Domain IIA)"/>
    <property type="match status" value="1"/>
</dbReference>
<evidence type="ECO:0000313" key="17">
    <source>
        <dbReference type="Proteomes" id="UP001523566"/>
    </source>
</evidence>
<evidence type="ECO:0000259" key="14">
    <source>
        <dbReference type="PROSITE" id="PS51098"/>
    </source>
</evidence>
<dbReference type="InterPro" id="IPR011297">
    <property type="entry name" value="PTS_IIABC_b_glu"/>
</dbReference>
<feature type="transmembrane region" description="Helical" evidence="12">
    <location>
        <begin position="336"/>
        <end position="356"/>
    </location>
</feature>
<feature type="transmembrane region" description="Helical" evidence="12">
    <location>
        <begin position="140"/>
        <end position="160"/>
    </location>
</feature>
<dbReference type="InterPro" id="IPR001127">
    <property type="entry name" value="PTS_EIIA_1_perm"/>
</dbReference>
<dbReference type="InterPro" id="IPR036878">
    <property type="entry name" value="Glu_permease_IIB"/>
</dbReference>
<evidence type="ECO:0000256" key="2">
    <source>
        <dbReference type="ARBA" id="ARBA00022448"/>
    </source>
</evidence>
<keyword evidence="2" id="KW-0813">Transport</keyword>
<feature type="domain" description="PTS EIIC type-1" evidence="15">
    <location>
        <begin position="102"/>
        <end position="473"/>
    </location>
</feature>
<organism evidence="16 17">
    <name type="scientific">Aequitasia blattaphilus</name>
    <dbReference type="NCBI Taxonomy" id="2949332"/>
    <lineage>
        <taxon>Bacteria</taxon>
        <taxon>Bacillati</taxon>
        <taxon>Bacillota</taxon>
        <taxon>Clostridia</taxon>
        <taxon>Lachnospirales</taxon>
        <taxon>Lachnospiraceae</taxon>
        <taxon>Aequitasia</taxon>
    </lineage>
</organism>
<evidence type="ECO:0000256" key="9">
    <source>
        <dbReference type="ARBA" id="ARBA00022989"/>
    </source>
</evidence>
<dbReference type="Gene3D" id="3.30.1360.60">
    <property type="entry name" value="Glucose permease domain IIB"/>
    <property type="match status" value="1"/>
</dbReference>
<dbReference type="Pfam" id="PF02378">
    <property type="entry name" value="PTS_EIIC"/>
    <property type="match status" value="1"/>
</dbReference>
<evidence type="ECO:0000256" key="10">
    <source>
        <dbReference type="ARBA" id="ARBA00023136"/>
    </source>
</evidence>
<dbReference type="Pfam" id="PF00358">
    <property type="entry name" value="PTS_EIIA_1"/>
    <property type="match status" value="1"/>
</dbReference>
<dbReference type="PROSITE" id="PS51098">
    <property type="entry name" value="PTS_EIIB_TYPE_1"/>
    <property type="match status" value="1"/>
</dbReference>
<evidence type="ECO:0000313" key="16">
    <source>
        <dbReference type="EMBL" id="MCP1101201.1"/>
    </source>
</evidence>
<feature type="transmembrane region" description="Helical" evidence="12">
    <location>
        <begin position="111"/>
        <end position="134"/>
    </location>
</feature>
<evidence type="ECO:0000256" key="3">
    <source>
        <dbReference type="ARBA" id="ARBA00022475"/>
    </source>
</evidence>
<dbReference type="EMBL" id="JAMZFW010000002">
    <property type="protein sequence ID" value="MCP1101201.1"/>
    <property type="molecule type" value="Genomic_DNA"/>
</dbReference>
<keyword evidence="4" id="KW-0762">Sugar transport</keyword>
<comment type="caution">
    <text evidence="16">The sequence shown here is derived from an EMBL/GenBank/DDBJ whole genome shotgun (WGS) entry which is preliminary data.</text>
</comment>
<keyword evidence="6" id="KW-0598">Phosphotransferase system</keyword>
<reference evidence="16 17" key="1">
    <citation type="journal article" date="2022" name="Genome Biol. Evol.">
        <title>Host diet, physiology and behaviors set the stage for Lachnospiraceae cladogenesis.</title>
        <authorList>
            <person name="Vera-Ponce De Leon A."/>
            <person name="Schneider M."/>
            <person name="Jahnes B.C."/>
            <person name="Sadowski V."/>
            <person name="Camuy-Velez L.A."/>
            <person name="Duan J."/>
            <person name="Sabree Z.L."/>
        </authorList>
    </citation>
    <scope>NUCLEOTIDE SEQUENCE [LARGE SCALE GENOMIC DNA]</scope>
    <source>
        <strain evidence="16 17">PAL113</strain>
    </source>
</reference>
<feature type="transmembrane region" description="Helical" evidence="12">
    <location>
        <begin position="212"/>
        <end position="236"/>
    </location>
</feature>
<dbReference type="PANTHER" id="PTHR30175:SF1">
    <property type="entry name" value="PTS SYSTEM ARBUTIN-, CELLOBIOSE-, AND SALICIN-SPECIFIC EIIBC COMPONENT-RELATED"/>
    <property type="match status" value="1"/>
</dbReference>
<dbReference type="PROSITE" id="PS00371">
    <property type="entry name" value="PTS_EIIA_TYPE_1_HIS"/>
    <property type="match status" value="1"/>
</dbReference>
<comment type="subcellular location">
    <subcellularLocation>
        <location evidence="1">Cell membrane</location>
        <topology evidence="1">Multi-pass membrane protein</topology>
    </subcellularLocation>
</comment>
<dbReference type="InterPro" id="IPR003352">
    <property type="entry name" value="PTS_EIIC"/>
</dbReference>
<feature type="transmembrane region" description="Helical" evidence="12">
    <location>
        <begin position="368"/>
        <end position="388"/>
    </location>
</feature>
<evidence type="ECO:0000256" key="12">
    <source>
        <dbReference type="SAM" id="Phobius"/>
    </source>
</evidence>
<evidence type="ECO:0000256" key="8">
    <source>
        <dbReference type="ARBA" id="ARBA00022777"/>
    </source>
</evidence>
<keyword evidence="9 12" id="KW-1133">Transmembrane helix</keyword>
<dbReference type="InterPro" id="IPR013013">
    <property type="entry name" value="PTS_EIIC_1"/>
</dbReference>
<dbReference type="PROSITE" id="PS01035">
    <property type="entry name" value="PTS_EIIB_TYPE_1_CYS"/>
    <property type="match status" value="1"/>
</dbReference>
<evidence type="ECO:0000256" key="4">
    <source>
        <dbReference type="ARBA" id="ARBA00022597"/>
    </source>
</evidence>
<name>A0ABT1E668_9FIRM</name>
<dbReference type="NCBIfam" id="TIGR00830">
    <property type="entry name" value="PTBA"/>
    <property type="match status" value="1"/>
</dbReference>
<protein>
    <submittedName>
        <fullName evidence="16">Beta-glucoside-specific PTS transporter subunit IIABC</fullName>
        <ecNumber evidence="16">2.7.1.-</ecNumber>
    </submittedName>
</protein>
<dbReference type="GO" id="GO:0016740">
    <property type="term" value="F:transferase activity"/>
    <property type="evidence" value="ECO:0007669"/>
    <property type="project" value="UniProtKB-KW"/>
</dbReference>
<dbReference type="PROSITE" id="PS51093">
    <property type="entry name" value="PTS_EIIA_TYPE_1"/>
    <property type="match status" value="1"/>
</dbReference>
<dbReference type="CDD" id="cd00212">
    <property type="entry name" value="PTS_IIB_glc"/>
    <property type="match status" value="1"/>
</dbReference>
<sequence length="628" mass="66627">MNKYDDLAKTIIENVGGEENVNSLTHCITRLRFKLKDESKANDEVLKSTEGVVTVMKSAGQYQVVIGNKVPEVYEAVAAIGGFKTASNETTQKMGIGATIIDAISGIFQPILGVFSAVGILKGILALLVFVGVLTNESPTYQLLYAIADGFFYFLPIVLGYTASEKFKGNKFIGMAIAAALCYPAMTALATAEPIGVLFGGTIFETAYQSTFLGIPLIIPMSGYPSSVIPIIGAVLVSVQIEKFWKKVLPEVIKTFFVPLLTLLIIVPLTYLVIGPIMSILSSLISALFGVLFDFSGILAGVFLGALWQILVIFGLHWAIIPIAIMELGMNGSTMILSPIFAASFAQSAVVLGIIIKTKDKKLKDIALPAFISGIFGVTEAAIYGVTLPKKKPFVVSCIGAAIGGGIIGFSGAEQNNIGGLGVFGLPSFIEGNTKSISGLLWVVAATVIASVISFVITMATYKDENEDKIVEAVKEDGKEEVFVSPIKGKVLDIREIPDDAFASGALGQGVGINPSEGKVYAPCDGKVSMVFNTKHAIGLESNKGAEVLIHVGINTVNLDGLYFDVKVKEGAIIRKGDLLMEFDLEAIKNAGYSVVTPVLITNTDDYQNIESNTGTKVVMGETIIAIA</sequence>